<feature type="transmembrane region" description="Helical" evidence="7">
    <location>
        <begin position="148"/>
        <end position="166"/>
    </location>
</feature>
<evidence type="ECO:0000256" key="1">
    <source>
        <dbReference type="ARBA" id="ARBA00004651"/>
    </source>
</evidence>
<feature type="transmembrane region" description="Helical" evidence="7">
    <location>
        <begin position="172"/>
        <end position="193"/>
    </location>
</feature>
<keyword evidence="3" id="KW-1003">Cell membrane</keyword>
<evidence type="ECO:0000256" key="3">
    <source>
        <dbReference type="ARBA" id="ARBA00022475"/>
    </source>
</evidence>
<dbReference type="InterPro" id="IPR005115">
    <property type="entry name" value="Gly_transporter"/>
</dbReference>
<evidence type="ECO:0000313" key="9">
    <source>
        <dbReference type="EMBL" id="MTD57258.1"/>
    </source>
</evidence>
<feature type="transmembrane region" description="Helical" evidence="7">
    <location>
        <begin position="90"/>
        <end position="109"/>
    </location>
</feature>
<protein>
    <submittedName>
        <fullName evidence="9">Trimeric intracellular cation channel family protein</fullName>
    </submittedName>
</protein>
<evidence type="ECO:0000313" key="10">
    <source>
        <dbReference type="Proteomes" id="UP000440096"/>
    </source>
</evidence>
<dbReference type="Proteomes" id="UP000440096">
    <property type="component" value="Unassembled WGS sequence"/>
</dbReference>
<comment type="similarity">
    <text evidence="2">Belongs to the UPF0126 family.</text>
</comment>
<name>A0A6N7YZA9_9PSEU</name>
<evidence type="ECO:0000256" key="2">
    <source>
        <dbReference type="ARBA" id="ARBA00008193"/>
    </source>
</evidence>
<evidence type="ECO:0000256" key="4">
    <source>
        <dbReference type="ARBA" id="ARBA00022692"/>
    </source>
</evidence>
<keyword evidence="10" id="KW-1185">Reference proteome</keyword>
<evidence type="ECO:0000256" key="7">
    <source>
        <dbReference type="SAM" id="Phobius"/>
    </source>
</evidence>
<proteinExistence type="inferred from homology"/>
<keyword evidence="6 7" id="KW-0472">Membrane</keyword>
<feature type="domain" description="Glycine transporter" evidence="8">
    <location>
        <begin position="91"/>
        <end position="163"/>
    </location>
</feature>
<comment type="subcellular location">
    <subcellularLocation>
        <location evidence="1">Cell membrane</location>
        <topology evidence="1">Multi-pass membrane protein</topology>
    </subcellularLocation>
</comment>
<sequence>MIPELLSLIGIAAFAVSGAVVGVRRRLDLLGVVVVGLATGTGGGVLRDLALNVSPPAAFTHWPTLAVAVGASLGVFVLHGRLSRLRRLELVFDAFGMGLFAATGASYALDRAAGPMAAVLIGTLTAVGGGVIRDVLVNEIPIVLRRELYAISALAGAVLTVALVAATGSLPLSTVAGVILAVGLRLISLWRGWHLPAPKNR</sequence>
<comment type="caution">
    <text evidence="9">The sequence shown here is derived from an EMBL/GenBank/DDBJ whole genome shotgun (WGS) entry which is preliminary data.</text>
</comment>
<feature type="transmembrane region" description="Helical" evidence="7">
    <location>
        <begin position="59"/>
        <end position="78"/>
    </location>
</feature>
<feature type="transmembrane region" description="Helical" evidence="7">
    <location>
        <begin position="115"/>
        <end position="136"/>
    </location>
</feature>
<dbReference type="GO" id="GO:0005886">
    <property type="term" value="C:plasma membrane"/>
    <property type="evidence" value="ECO:0007669"/>
    <property type="project" value="UniProtKB-SubCell"/>
</dbReference>
<reference evidence="9 10" key="1">
    <citation type="submission" date="2019-11" db="EMBL/GenBank/DDBJ databases">
        <title>Draft genome of Amycolatopsis RM579.</title>
        <authorList>
            <person name="Duangmal K."/>
            <person name="Mingma R."/>
        </authorList>
    </citation>
    <scope>NUCLEOTIDE SEQUENCE [LARGE SCALE GENOMIC DNA]</scope>
    <source>
        <strain evidence="9 10">RM579</strain>
    </source>
</reference>
<gene>
    <name evidence="9" type="ORF">GKO32_25250</name>
</gene>
<evidence type="ECO:0000256" key="6">
    <source>
        <dbReference type="ARBA" id="ARBA00023136"/>
    </source>
</evidence>
<feature type="domain" description="Glycine transporter" evidence="8">
    <location>
        <begin position="5"/>
        <end position="79"/>
    </location>
</feature>
<dbReference type="RefSeq" id="WP_312868521.1">
    <property type="nucleotide sequence ID" value="NZ_WMBA01000045.1"/>
</dbReference>
<accession>A0A6N7YZA9</accession>
<feature type="transmembrane region" description="Helical" evidence="7">
    <location>
        <begin position="6"/>
        <end position="23"/>
    </location>
</feature>
<dbReference type="PANTHER" id="PTHR30506:SF3">
    <property type="entry name" value="UPF0126 INNER MEMBRANE PROTEIN YADS-RELATED"/>
    <property type="match status" value="1"/>
</dbReference>
<dbReference type="Pfam" id="PF03458">
    <property type="entry name" value="Gly_transporter"/>
    <property type="match status" value="2"/>
</dbReference>
<keyword evidence="4 7" id="KW-0812">Transmembrane</keyword>
<evidence type="ECO:0000259" key="8">
    <source>
        <dbReference type="Pfam" id="PF03458"/>
    </source>
</evidence>
<evidence type="ECO:0000256" key="5">
    <source>
        <dbReference type="ARBA" id="ARBA00022989"/>
    </source>
</evidence>
<keyword evidence="5 7" id="KW-1133">Transmembrane helix</keyword>
<feature type="transmembrane region" description="Helical" evidence="7">
    <location>
        <begin position="30"/>
        <end position="47"/>
    </location>
</feature>
<dbReference type="AlphaFoldDB" id="A0A6N7YZA9"/>
<organism evidence="9 10">
    <name type="scientific">Amycolatopsis pithecellobii</name>
    <dbReference type="NCBI Taxonomy" id="664692"/>
    <lineage>
        <taxon>Bacteria</taxon>
        <taxon>Bacillati</taxon>
        <taxon>Actinomycetota</taxon>
        <taxon>Actinomycetes</taxon>
        <taxon>Pseudonocardiales</taxon>
        <taxon>Pseudonocardiaceae</taxon>
        <taxon>Amycolatopsis</taxon>
    </lineage>
</organism>
<dbReference type="PANTHER" id="PTHR30506">
    <property type="entry name" value="INNER MEMBRANE PROTEIN"/>
    <property type="match status" value="1"/>
</dbReference>
<dbReference type="EMBL" id="WMBA01000045">
    <property type="protein sequence ID" value="MTD57258.1"/>
    <property type="molecule type" value="Genomic_DNA"/>
</dbReference>